<evidence type="ECO:0000313" key="3">
    <source>
        <dbReference type="Proteomes" id="UP000091956"/>
    </source>
</evidence>
<evidence type="ECO:0000313" key="2">
    <source>
        <dbReference type="EMBL" id="OBT92390.1"/>
    </source>
</evidence>
<reference evidence="2 3" key="1">
    <citation type="submission" date="2016-03" db="EMBL/GenBank/DDBJ databases">
        <title>Comparative genomics of Pseudogymnoascus destructans, the fungus causing white-nose syndrome of bats.</title>
        <authorList>
            <person name="Palmer J.M."/>
            <person name="Drees K.P."/>
            <person name="Foster J.T."/>
            <person name="Lindner D.L."/>
        </authorList>
    </citation>
    <scope>NUCLEOTIDE SEQUENCE [LARGE SCALE GENOMIC DNA]</scope>
    <source>
        <strain evidence="2 3">UAMH 10579</strain>
    </source>
</reference>
<dbReference type="RefSeq" id="XP_018126123.1">
    <property type="nucleotide sequence ID" value="XM_018278695.1"/>
</dbReference>
<accession>A0A1B8G970</accession>
<feature type="region of interest" description="Disordered" evidence="1">
    <location>
        <begin position="149"/>
        <end position="213"/>
    </location>
</feature>
<dbReference type="GeneID" id="28842667"/>
<feature type="compositionally biased region" description="Basic and acidic residues" evidence="1">
    <location>
        <begin position="260"/>
        <end position="272"/>
    </location>
</feature>
<organism evidence="2 3">
    <name type="scientific">Pseudogymnoascus verrucosus</name>
    <dbReference type="NCBI Taxonomy" id="342668"/>
    <lineage>
        <taxon>Eukaryota</taxon>
        <taxon>Fungi</taxon>
        <taxon>Dikarya</taxon>
        <taxon>Ascomycota</taxon>
        <taxon>Pezizomycotina</taxon>
        <taxon>Leotiomycetes</taxon>
        <taxon>Thelebolales</taxon>
        <taxon>Thelebolaceae</taxon>
        <taxon>Pseudogymnoascus</taxon>
    </lineage>
</organism>
<evidence type="ECO:0000256" key="1">
    <source>
        <dbReference type="SAM" id="MobiDB-lite"/>
    </source>
</evidence>
<name>A0A1B8G970_9PEZI</name>
<feature type="compositionally biased region" description="Basic and acidic residues" evidence="1">
    <location>
        <begin position="149"/>
        <end position="162"/>
    </location>
</feature>
<dbReference type="EMBL" id="KV460268">
    <property type="protein sequence ID" value="OBT92390.1"/>
    <property type="molecule type" value="Genomic_DNA"/>
</dbReference>
<feature type="compositionally biased region" description="Basic and acidic residues" evidence="1">
    <location>
        <begin position="170"/>
        <end position="189"/>
    </location>
</feature>
<proteinExistence type="predicted"/>
<gene>
    <name evidence="2" type="ORF">VE01_09281</name>
</gene>
<dbReference type="Proteomes" id="UP000091956">
    <property type="component" value="Unassembled WGS sequence"/>
</dbReference>
<protein>
    <submittedName>
        <fullName evidence="2">Uncharacterized protein</fullName>
    </submittedName>
</protein>
<keyword evidence="3" id="KW-1185">Reference proteome</keyword>
<dbReference type="AlphaFoldDB" id="A0A1B8G970"/>
<sequence length="317" mass="36422">MSSLKASAKHFIVPKDFLYCIDFFAQPKNRQPPTPTNHAAPKLRMTMDAVSAVETEHRTEDMVLRWLDELPDKFSRIPGDSKSKVRALQLEKLERERDMAYRMILAQQSQPHFNNTERMTVMKFGVEEYLRLIEPDRQRFLEELAAESKEVKGQKHKSDTKEQPNFLPAEHFEKTLNDPRSREYMETRESFPPWADPSPSYGPPPPIPPRSMLRPSVATFSETAPGTIQHAELLNASSSQYSSVVDVLPRESTANGRSGGARDSELGTRRDNPGLMAELRLGMERRRQRERAIDDDLEKECEPETSISKVWALKLWK</sequence>
<feature type="compositionally biased region" description="Pro residues" evidence="1">
    <location>
        <begin position="194"/>
        <end position="209"/>
    </location>
</feature>
<dbReference type="OrthoDB" id="3438416at2759"/>
<feature type="region of interest" description="Disordered" evidence="1">
    <location>
        <begin position="248"/>
        <end position="277"/>
    </location>
</feature>
<reference evidence="3" key="2">
    <citation type="journal article" date="2018" name="Nat. Commun.">
        <title>Extreme sensitivity to ultraviolet light in the fungal pathogen causing white-nose syndrome of bats.</title>
        <authorList>
            <person name="Palmer J.M."/>
            <person name="Drees K.P."/>
            <person name="Foster J.T."/>
            <person name="Lindner D.L."/>
        </authorList>
    </citation>
    <scope>NUCLEOTIDE SEQUENCE [LARGE SCALE GENOMIC DNA]</scope>
    <source>
        <strain evidence="3">UAMH 10579</strain>
    </source>
</reference>